<dbReference type="HOGENOM" id="CLU_028593_2_0_6"/>
<dbReference type="OrthoDB" id="9763676at2"/>
<gene>
    <name evidence="2" type="primary">tssF</name>
    <name evidence="1" type="ordered locus">Rahaq_4921</name>
    <name evidence="2" type="ORF">ACFPK4_22030</name>
</gene>
<dbReference type="eggNOG" id="COG3519">
    <property type="taxonomic scope" value="Bacteria"/>
</dbReference>
<dbReference type="PANTHER" id="PTHR35370">
    <property type="entry name" value="CYTOPLASMIC PROTEIN-RELATED-RELATED"/>
    <property type="match status" value="1"/>
</dbReference>
<evidence type="ECO:0000313" key="2">
    <source>
        <dbReference type="EMBL" id="MFD3226224.1"/>
    </source>
</evidence>
<evidence type="ECO:0000313" key="4">
    <source>
        <dbReference type="Proteomes" id="UP001598201"/>
    </source>
</evidence>
<evidence type="ECO:0000313" key="1">
    <source>
        <dbReference type="EMBL" id="ADW76496.1"/>
    </source>
</evidence>
<keyword evidence="4" id="KW-1185">Reference proteome</keyword>
<reference evidence="1 3" key="2">
    <citation type="journal article" date="2012" name="J. Bacteriol.">
        <title>Complete Genome Sequence of Rahnella sp. Strain Y9602, a Gammaproteobacterium Isolate from Metal- and Radionuclide-Contaminated Soil.</title>
        <authorList>
            <person name="Martinez R.J."/>
            <person name="Bruce D."/>
            <person name="Detter C."/>
            <person name="Goodwin L.A."/>
            <person name="Han J."/>
            <person name="Han C.S."/>
            <person name="Held B."/>
            <person name="Land M.L."/>
            <person name="Mikhailova N."/>
            <person name="Nolan M."/>
            <person name="Pennacchio L."/>
            <person name="Pitluck S."/>
            <person name="Tapia R."/>
            <person name="Woyke T."/>
            <person name="Sobecky P.A."/>
        </authorList>
    </citation>
    <scope>NUCLEOTIDE SEQUENCE [LARGE SCALE GENOMIC DNA]</scope>
    <source>
        <strain evidence="1 3">Y9602</strain>
        <plasmid evidence="1 3">pRAHAQ01</plasmid>
    </source>
</reference>
<dbReference type="PIRSF" id="PIRSF028304">
    <property type="entry name" value="UCP028304"/>
    <property type="match status" value="1"/>
</dbReference>
<dbReference type="Proteomes" id="UP000007257">
    <property type="component" value="Plasmid pRAHAQ01"/>
</dbReference>
<dbReference type="PANTHER" id="PTHR35370:SF1">
    <property type="entry name" value="TYPE VI SECRETION SYSTEM COMPONENT TSSF1"/>
    <property type="match status" value="1"/>
</dbReference>
<accession>A0A0H3FJJ1</accession>
<reference evidence="2 4" key="3">
    <citation type="submission" date="2024-09" db="EMBL/GenBank/DDBJ databases">
        <title>Genomes of Rahnella.</title>
        <authorList>
            <person name="Mnguni F.C."/>
            <person name="Shin G.Y."/>
            <person name="Coutinho T."/>
        </authorList>
    </citation>
    <scope>NUCLEOTIDE SEQUENCE [LARGE SCALE GENOMIC DNA]</scope>
    <source>
        <strain evidence="2 4">20WA0057</strain>
    </source>
</reference>
<geneLocation type="plasmid" evidence="1 3">
    <name>pRAHAQ01</name>
</geneLocation>
<dbReference type="RefSeq" id="WP_013578177.1">
    <property type="nucleotide sequence ID" value="NC_015062.1"/>
</dbReference>
<dbReference type="NCBIfam" id="TIGR03359">
    <property type="entry name" value="VI_chp_6"/>
    <property type="match status" value="1"/>
</dbReference>
<sequence length="600" mass="66522">MLAKKLISYYQNELAYLKTQGKAFARHFPKVARRLGMSEGTSEDPHIERIIESFALVTAQIQQRLDEDMPEVTDALLTVLAPQFLRPFPSVCVVQMQPDIKVSALTASNRIDAGTALFSRPVNGQVCRFRTTYPVTLQPVSLHNVSLHLDADDMSWSLKIQLSVWPGATLAADSLRLHLSGASRIVNILYTLLCSEVESLTVFQQGQSHTLSPQTIRAAGFGENEGLLAGDSRVSPTHSLLQDYFYFPQKFHFIDMPLPAGMVAGSQSELSLVVKFNRCMIARQLEKIAGAVNENLFLLNCTPAVNLFAHRAEPISPDHETAEYPVIPDIRHQDAMEVWSVDGVSAMRKLGNETQSRPVYPLFGLDHSASDGETGLFWQCMRRETMQNDGVATSLFIAFSDRGESPLAPGCDIVSMNLTCTNREIPAAMRNGAPEGDFESELPIAGMKIIALTRPTLPVRPPAKQATRWRLISQLSLNHMLISGPEGARVLRESLALYNFVDNPGITRLINLILHVESGPVVTRLAPLDPRSMARGMEIRITFASEAAEEVEYFLLCRFIDCFLALYAPVNSFTRVITCIDSPGETPRTWPVRAGRLSWI</sequence>
<proteinExistence type="predicted"/>
<name>A0A0H3FJJ1_RAHSY</name>
<dbReference type="GeneID" id="95420852"/>
<keyword evidence="1" id="KW-0614">Plasmid</keyword>
<dbReference type="InterPro" id="IPR010272">
    <property type="entry name" value="T6SS_TssF"/>
</dbReference>
<evidence type="ECO:0000313" key="3">
    <source>
        <dbReference type="Proteomes" id="UP000007257"/>
    </source>
</evidence>
<organism evidence="1 3">
    <name type="scientific">Rahnella sp. (strain Y9602)</name>
    <dbReference type="NCBI Taxonomy" id="2703885"/>
    <lineage>
        <taxon>Bacteria</taxon>
        <taxon>Pseudomonadati</taxon>
        <taxon>Pseudomonadota</taxon>
        <taxon>Gammaproteobacteria</taxon>
        <taxon>Enterobacterales</taxon>
        <taxon>Yersiniaceae</taxon>
        <taxon>Rahnella</taxon>
    </lineage>
</organism>
<dbReference type="EMBL" id="CP002506">
    <property type="protein sequence ID" value="ADW76496.1"/>
    <property type="molecule type" value="Genomic_DNA"/>
</dbReference>
<dbReference type="Proteomes" id="UP001598201">
    <property type="component" value="Unassembled WGS sequence"/>
</dbReference>
<dbReference type="KEGG" id="rah:Rahaq_4921"/>
<protein>
    <submittedName>
        <fullName evidence="1">Type VI secretion protein, VC_A0110 family</fullName>
    </submittedName>
    <submittedName>
        <fullName evidence="2">Type VI secretion system baseplate subunit TssF</fullName>
    </submittedName>
</protein>
<dbReference type="AlphaFoldDB" id="A0A0H3FJJ1"/>
<dbReference type="EMBL" id="JBHUCJ010000077">
    <property type="protein sequence ID" value="MFD3226224.1"/>
    <property type="molecule type" value="Genomic_DNA"/>
</dbReference>
<dbReference type="Pfam" id="PF05947">
    <property type="entry name" value="T6SS_TssF"/>
    <property type="match status" value="1"/>
</dbReference>
<reference evidence="3" key="1">
    <citation type="submission" date="2011-01" db="EMBL/GenBank/DDBJ databases">
        <title>Complete sequence of plasmid1 of Rahnella sp. Y9602.</title>
        <authorList>
            <consortium name="US DOE Joint Genome Institute"/>
            <person name="Lucas S."/>
            <person name="Copeland A."/>
            <person name="Lapidus A."/>
            <person name="Cheng J.-F."/>
            <person name="Goodwin L."/>
            <person name="Pitluck S."/>
            <person name="Lu M."/>
            <person name="Detter J.C."/>
            <person name="Han C."/>
            <person name="Tapia R."/>
            <person name="Land M."/>
            <person name="Hauser L."/>
            <person name="Kyrpides N."/>
            <person name="Ivanova N."/>
            <person name="Ovchinnikova G."/>
            <person name="Pagani I."/>
            <person name="Sobecky P.A."/>
            <person name="Martinez R.J."/>
            <person name="Woyke T."/>
        </authorList>
    </citation>
    <scope>NUCLEOTIDE SEQUENCE [LARGE SCALE GENOMIC DNA]</scope>
    <source>
        <strain evidence="3">Y9602</strain>
        <plasmid evidence="3">pRAHAQ01</plasmid>
    </source>
</reference>